<proteinExistence type="predicted"/>
<evidence type="ECO:0000313" key="2">
    <source>
        <dbReference type="EMBL" id="CAA9272447.1"/>
    </source>
</evidence>
<sequence length="163" mass="17261">ADAADRLPFHDRRHVADGGSGGAGRGRRAAGRRAPPARPRRPACGRALGRRLHLRHAREPRGGGRADEGLLRPHLLRGAGAHRGPALRSAGLRRQRRQQRRTAGRAHLHRLAAAPGGRVAHRLHPGPDARGHPGAQGDRRPGPGPLRRTRGGARGGAGDGDLL</sequence>
<protein>
    <submittedName>
        <fullName evidence="2">Multimeric flavodoxin WrbA</fullName>
    </submittedName>
</protein>
<dbReference type="AlphaFoldDB" id="A0A6J4JAT2"/>
<name>A0A6J4JAT2_9PROT</name>
<dbReference type="EMBL" id="CADCTL010000229">
    <property type="protein sequence ID" value="CAA9272447.1"/>
    <property type="molecule type" value="Genomic_DNA"/>
</dbReference>
<accession>A0A6J4JAT2</accession>
<feature type="compositionally biased region" description="Basic residues" evidence="1">
    <location>
        <begin position="38"/>
        <end position="56"/>
    </location>
</feature>
<feature type="compositionally biased region" description="Basic and acidic residues" evidence="1">
    <location>
        <begin position="1"/>
        <end position="16"/>
    </location>
</feature>
<gene>
    <name evidence="2" type="ORF">AVDCRST_MAG04-3173</name>
</gene>
<organism evidence="2">
    <name type="scientific">uncultured Acetobacteraceae bacterium</name>
    <dbReference type="NCBI Taxonomy" id="169975"/>
    <lineage>
        <taxon>Bacteria</taxon>
        <taxon>Pseudomonadati</taxon>
        <taxon>Pseudomonadota</taxon>
        <taxon>Alphaproteobacteria</taxon>
        <taxon>Acetobacterales</taxon>
        <taxon>Acetobacteraceae</taxon>
        <taxon>environmental samples</taxon>
    </lineage>
</organism>
<reference evidence="2" key="1">
    <citation type="submission" date="2020-02" db="EMBL/GenBank/DDBJ databases">
        <authorList>
            <person name="Meier V. D."/>
        </authorList>
    </citation>
    <scope>NUCLEOTIDE SEQUENCE</scope>
    <source>
        <strain evidence="2">AVDCRST_MAG04</strain>
    </source>
</reference>
<feature type="compositionally biased region" description="Gly residues" evidence="1">
    <location>
        <begin position="152"/>
        <end position="163"/>
    </location>
</feature>
<feature type="compositionally biased region" description="Basic and acidic residues" evidence="1">
    <location>
        <begin position="57"/>
        <end position="71"/>
    </location>
</feature>
<feature type="compositionally biased region" description="Basic residues" evidence="1">
    <location>
        <begin position="91"/>
        <end position="110"/>
    </location>
</feature>
<feature type="non-terminal residue" evidence="2">
    <location>
        <position position="1"/>
    </location>
</feature>
<feature type="compositionally biased region" description="Basic and acidic residues" evidence="1">
    <location>
        <begin position="125"/>
        <end position="141"/>
    </location>
</feature>
<evidence type="ECO:0000256" key="1">
    <source>
        <dbReference type="SAM" id="MobiDB-lite"/>
    </source>
</evidence>
<feature type="non-terminal residue" evidence="2">
    <location>
        <position position="163"/>
    </location>
</feature>
<feature type="region of interest" description="Disordered" evidence="1">
    <location>
        <begin position="1"/>
        <end position="163"/>
    </location>
</feature>